<evidence type="ECO:0000256" key="2">
    <source>
        <dbReference type="SAM" id="SignalP"/>
    </source>
</evidence>
<sequence>MKIKTLVAVLLLSGGVTSTFAQTENCNSNSSISHEAVRAGNFKDAYAPCMAVLKDCPTLRYYTFTDAQKILVGFLSQIKDRNSADYKKYFDELMDVYDLRMKYIPEFINKGMKGVPSVADALGAKAVDYLQFAPTPDLNTAYNWLKESVQAEKGGSKGAVLHYFLDVSMQKVKADDNHTDQFFQDYIDASKYADDAIAAETKEAKKANLQAIKDNLVAMFIQSGVADCESLQNIYGPKVEENKTDSTFLKKALNILKLMKCNESEVYFKASEYMYQIDPTADAAVGVAYMYYKKGDYENAVKYFDEALAKETDNDKKAEMAYATAAALMQAKKLSQARAYCQKAISFKENYGDPYILLAQLYGSNPNWTDEPALNKCTYFVVIDKLQRAKAVDPSVAERANELIGTYSRHTPQAKDLFMLGYKAGDRITIGGWIGESTTIR</sequence>
<dbReference type="Proteomes" id="UP000095614">
    <property type="component" value="Unassembled WGS sequence"/>
</dbReference>
<protein>
    <submittedName>
        <fullName evidence="3">Predicted O-linked N-acetylglucosamine transferase, SPINDLY family</fullName>
    </submittedName>
</protein>
<evidence type="ECO:0000313" key="3">
    <source>
        <dbReference type="EMBL" id="CUO95714.1"/>
    </source>
</evidence>
<dbReference type="InterPro" id="IPR019734">
    <property type="entry name" value="TPR_rpt"/>
</dbReference>
<evidence type="ECO:0000313" key="8">
    <source>
        <dbReference type="Proteomes" id="UP000095614"/>
    </source>
</evidence>
<reference evidence="3 8" key="1">
    <citation type="submission" date="2015-09" db="EMBL/GenBank/DDBJ databases">
        <authorList>
            <consortium name="Pathogen Informatics"/>
        </authorList>
    </citation>
    <scope>NUCLEOTIDE SEQUENCE [LARGE SCALE GENOMIC DNA]</scope>
    <source>
        <strain evidence="3 8">2789STDY5834847</strain>
    </source>
</reference>
<dbReference type="AlphaFoldDB" id="A0A139K034"/>
<dbReference type="EMBL" id="JAQNQY010000005">
    <property type="protein sequence ID" value="MDC1752101.1"/>
    <property type="molecule type" value="Genomic_DNA"/>
</dbReference>
<evidence type="ECO:0000313" key="9">
    <source>
        <dbReference type="Proteomes" id="UP000283766"/>
    </source>
</evidence>
<name>A0A139K034_BACUN</name>
<dbReference type="EMBL" id="CZAF01000006">
    <property type="protein sequence ID" value="CUO95714.1"/>
    <property type="molecule type" value="Genomic_DNA"/>
</dbReference>
<keyword evidence="1" id="KW-0802">TPR repeat</keyword>
<dbReference type="PATRIC" id="fig|820.27.peg.3227"/>
<dbReference type="Gene3D" id="1.25.40.10">
    <property type="entry name" value="Tetratricopeptide repeat domain"/>
    <property type="match status" value="1"/>
</dbReference>
<dbReference type="SUPFAM" id="SSF48452">
    <property type="entry name" value="TPR-like"/>
    <property type="match status" value="1"/>
</dbReference>
<feature type="repeat" description="TPR" evidence="1">
    <location>
        <begin position="281"/>
        <end position="314"/>
    </location>
</feature>
<dbReference type="Proteomes" id="UP000462376">
    <property type="component" value="Unassembled WGS sequence"/>
</dbReference>
<dbReference type="EMBL" id="WCTR01000001">
    <property type="protein sequence ID" value="KAB4216033.1"/>
    <property type="molecule type" value="Genomic_DNA"/>
</dbReference>
<proteinExistence type="predicted"/>
<gene>
    <name evidence="7" type="ORF">DW216_02125</name>
    <name evidence="3" type="ORF">ERS852462_02131</name>
    <name evidence="5" type="ORF">GAP47_12695</name>
    <name evidence="4" type="ORF">GAP55_02085</name>
    <name evidence="6" type="ORF">POY80_06555</name>
</gene>
<feature type="signal peptide" evidence="2">
    <location>
        <begin position="1"/>
        <end position="21"/>
    </location>
</feature>
<dbReference type="SMART" id="SM00028">
    <property type="entry name" value="TPR"/>
    <property type="match status" value="2"/>
</dbReference>
<keyword evidence="2" id="KW-0732">Signal</keyword>
<keyword evidence="3" id="KW-0808">Transferase</keyword>
<evidence type="ECO:0000313" key="6">
    <source>
        <dbReference type="EMBL" id="MDC1752101.1"/>
    </source>
</evidence>
<reference evidence="7 9" key="2">
    <citation type="submission" date="2018-08" db="EMBL/GenBank/DDBJ databases">
        <title>A genome reference for cultivated species of the human gut microbiota.</title>
        <authorList>
            <person name="Zou Y."/>
            <person name="Xue W."/>
            <person name="Luo G."/>
        </authorList>
    </citation>
    <scope>NUCLEOTIDE SEQUENCE [LARGE SCALE GENOMIC DNA]</scope>
    <source>
        <strain evidence="7 9">AM18-14LB</strain>
    </source>
</reference>
<dbReference type="EMBL" id="WCTL01000010">
    <property type="protein sequence ID" value="KAB4235683.1"/>
    <property type="molecule type" value="Genomic_DNA"/>
</dbReference>
<dbReference type="PROSITE" id="PS50005">
    <property type="entry name" value="TPR"/>
    <property type="match status" value="1"/>
</dbReference>
<evidence type="ECO:0000313" key="7">
    <source>
        <dbReference type="EMBL" id="RHH34729.1"/>
    </source>
</evidence>
<organism evidence="7 9">
    <name type="scientific">Bacteroides uniformis</name>
    <dbReference type="NCBI Taxonomy" id="820"/>
    <lineage>
        <taxon>Bacteria</taxon>
        <taxon>Pseudomonadati</taxon>
        <taxon>Bacteroidota</taxon>
        <taxon>Bacteroidia</taxon>
        <taxon>Bacteroidales</taxon>
        <taxon>Bacteroidaceae</taxon>
        <taxon>Bacteroides</taxon>
    </lineage>
</organism>
<dbReference type="InterPro" id="IPR011990">
    <property type="entry name" value="TPR-like_helical_dom_sf"/>
</dbReference>
<reference evidence="6" key="4">
    <citation type="submission" date="2022-10" db="EMBL/GenBank/DDBJ databases">
        <title>Human gut microbiome strain richness.</title>
        <authorList>
            <person name="Chen-Liaw A."/>
        </authorList>
    </citation>
    <scope>NUCLEOTIDE SEQUENCE</scope>
    <source>
        <strain evidence="6">A1_m1001262Bd0_191120</strain>
    </source>
</reference>
<feature type="chain" id="PRO_5014530719" evidence="2">
    <location>
        <begin position="22"/>
        <end position="441"/>
    </location>
</feature>
<evidence type="ECO:0000256" key="1">
    <source>
        <dbReference type="PROSITE-ProRule" id="PRU00339"/>
    </source>
</evidence>
<dbReference type="STRING" id="820.ERS852554_02163"/>
<evidence type="ECO:0000313" key="10">
    <source>
        <dbReference type="Proteomes" id="UP000462376"/>
    </source>
</evidence>
<dbReference type="Proteomes" id="UP001218502">
    <property type="component" value="Unassembled WGS sequence"/>
</dbReference>
<dbReference type="GO" id="GO:0016740">
    <property type="term" value="F:transferase activity"/>
    <property type="evidence" value="ECO:0007669"/>
    <property type="project" value="UniProtKB-KW"/>
</dbReference>
<dbReference type="Proteomes" id="UP000283766">
    <property type="component" value="Unassembled WGS sequence"/>
</dbReference>
<reference evidence="10 11" key="3">
    <citation type="journal article" date="2019" name="Nat. Med.">
        <title>A library of human gut bacterial isolates paired with longitudinal multiomics data enables mechanistic microbiome research.</title>
        <authorList>
            <person name="Poyet M."/>
            <person name="Groussin M."/>
            <person name="Gibbons S.M."/>
            <person name="Avila-Pacheco J."/>
            <person name="Jiang X."/>
            <person name="Kearney S.M."/>
            <person name="Perrotta A.R."/>
            <person name="Berdy B."/>
            <person name="Zhao S."/>
            <person name="Lieberman T.D."/>
            <person name="Swanson P.K."/>
            <person name="Smith M."/>
            <person name="Roesemann S."/>
            <person name="Alexander J.E."/>
            <person name="Rich S.A."/>
            <person name="Livny J."/>
            <person name="Vlamakis H."/>
            <person name="Clish C."/>
            <person name="Bullock K."/>
            <person name="Deik A."/>
            <person name="Scott J."/>
            <person name="Pierce K.A."/>
            <person name="Xavier R.J."/>
            <person name="Alm E.J."/>
        </authorList>
    </citation>
    <scope>NUCLEOTIDE SEQUENCE [LARGE SCALE GENOMIC DNA]</scope>
    <source>
        <strain evidence="4 11">BIOML-A11</strain>
        <strain evidence="5 10">BIOML-A5</strain>
    </source>
</reference>
<dbReference type="PROSITE" id="PS50293">
    <property type="entry name" value="TPR_REGION"/>
    <property type="match status" value="1"/>
</dbReference>
<dbReference type="EMBL" id="QRJL01000001">
    <property type="protein sequence ID" value="RHH34729.1"/>
    <property type="molecule type" value="Genomic_DNA"/>
</dbReference>
<evidence type="ECO:0000313" key="11">
    <source>
        <dbReference type="Proteomes" id="UP000466952"/>
    </source>
</evidence>
<accession>A0A139K034</accession>
<dbReference type="OrthoDB" id="1522899at2"/>
<dbReference type="Proteomes" id="UP000466952">
    <property type="component" value="Unassembled WGS sequence"/>
</dbReference>
<dbReference type="RefSeq" id="WP_005832860.1">
    <property type="nucleotide sequence ID" value="NZ_CACRTC010000017.1"/>
</dbReference>
<evidence type="ECO:0000313" key="5">
    <source>
        <dbReference type="EMBL" id="KAB4235683.1"/>
    </source>
</evidence>
<evidence type="ECO:0000313" key="4">
    <source>
        <dbReference type="EMBL" id="KAB4216033.1"/>
    </source>
</evidence>